<gene>
    <name evidence="1" type="ORF">LZ24_00029</name>
</gene>
<name>A0A562S742_9BACT</name>
<organism evidence="1 2">
    <name type="scientific">Desulfobotulus alkaliphilus</name>
    <dbReference type="NCBI Taxonomy" id="622671"/>
    <lineage>
        <taxon>Bacteria</taxon>
        <taxon>Pseudomonadati</taxon>
        <taxon>Thermodesulfobacteriota</taxon>
        <taxon>Desulfobacteria</taxon>
        <taxon>Desulfobacterales</taxon>
        <taxon>Desulfobacteraceae</taxon>
        <taxon>Desulfobotulus</taxon>
    </lineage>
</organism>
<evidence type="ECO:0000313" key="1">
    <source>
        <dbReference type="EMBL" id="TWI77229.1"/>
    </source>
</evidence>
<proteinExistence type="predicted"/>
<dbReference type="Proteomes" id="UP000318307">
    <property type="component" value="Unassembled WGS sequence"/>
</dbReference>
<dbReference type="AlphaFoldDB" id="A0A562S742"/>
<keyword evidence="2" id="KW-1185">Reference proteome</keyword>
<dbReference type="EMBL" id="VLLC01000001">
    <property type="protein sequence ID" value="TWI77229.1"/>
    <property type="molecule type" value="Genomic_DNA"/>
</dbReference>
<dbReference type="InterPro" id="IPR047726">
    <property type="entry name" value="CsgH_dom"/>
</dbReference>
<reference evidence="1 2" key="1">
    <citation type="submission" date="2019-07" db="EMBL/GenBank/DDBJ databases">
        <title>Genome sequencing of 100 strains of the haloalkaliphilic chemolithoautotrophic sulfur-oxidizing bacterium Thioalkalivibrio.</title>
        <authorList>
            <person name="Muyzer G."/>
        </authorList>
    </citation>
    <scope>NUCLEOTIDE SEQUENCE [LARGE SCALE GENOMIC DNA]</scope>
    <source>
        <strain evidence="1 2">ASO4-4</strain>
    </source>
</reference>
<evidence type="ECO:0000313" key="2">
    <source>
        <dbReference type="Proteomes" id="UP000318307"/>
    </source>
</evidence>
<comment type="caution">
    <text evidence="1">The sequence shown here is derived from an EMBL/GenBank/DDBJ whole genome shotgun (WGS) entry which is preliminary data.</text>
</comment>
<dbReference type="Gene3D" id="2.60.40.2420">
    <property type="match status" value="1"/>
</dbReference>
<dbReference type="NCBIfam" id="NF041112">
    <property type="entry name" value="chap_CsgH_alph"/>
    <property type="match status" value="1"/>
</dbReference>
<protein>
    <submittedName>
        <fullName evidence="1">Uncharacterized protein</fullName>
    </submittedName>
</protein>
<dbReference type="InterPro" id="IPR053722">
    <property type="entry name" value="Curli_assembly_CsgC/AgfC"/>
</dbReference>
<sequence>MKMELMILSLSLVIICTMNAWAFRKDEIQSKATIHMESTHNGISVSAKAMVQETGIYEYILTSSKKGNTGNVQSSQKGKKHIFKNEETVLTTIQLSCAEEDYWSFRLIIMQNDIIMADITRSNR</sequence>
<accession>A0A562S742</accession>